<comment type="caution">
    <text evidence="1">The sequence shown here is derived from an EMBL/GenBank/DDBJ whole genome shotgun (WGS) entry which is preliminary data.</text>
</comment>
<dbReference type="EMBL" id="JAVIJP010000015">
    <property type="protein sequence ID" value="KAL3644375.1"/>
    <property type="molecule type" value="Genomic_DNA"/>
</dbReference>
<protein>
    <recommendedName>
        <fullName evidence="3">Pentatricopeptide repeat-containing protein</fullName>
    </recommendedName>
</protein>
<evidence type="ECO:0000313" key="1">
    <source>
        <dbReference type="EMBL" id="KAL3644375.1"/>
    </source>
</evidence>
<keyword evidence="2" id="KW-1185">Reference proteome</keyword>
<dbReference type="AlphaFoldDB" id="A0ABD3DQ67"/>
<evidence type="ECO:0000313" key="2">
    <source>
        <dbReference type="Proteomes" id="UP001632038"/>
    </source>
</evidence>
<gene>
    <name evidence="1" type="ORF">CASFOL_012307</name>
</gene>
<dbReference type="Proteomes" id="UP001632038">
    <property type="component" value="Unassembled WGS sequence"/>
</dbReference>
<organism evidence="1 2">
    <name type="scientific">Castilleja foliolosa</name>
    <dbReference type="NCBI Taxonomy" id="1961234"/>
    <lineage>
        <taxon>Eukaryota</taxon>
        <taxon>Viridiplantae</taxon>
        <taxon>Streptophyta</taxon>
        <taxon>Embryophyta</taxon>
        <taxon>Tracheophyta</taxon>
        <taxon>Spermatophyta</taxon>
        <taxon>Magnoliopsida</taxon>
        <taxon>eudicotyledons</taxon>
        <taxon>Gunneridae</taxon>
        <taxon>Pentapetalae</taxon>
        <taxon>asterids</taxon>
        <taxon>lamiids</taxon>
        <taxon>Lamiales</taxon>
        <taxon>Orobanchaceae</taxon>
        <taxon>Pedicularideae</taxon>
        <taxon>Castillejinae</taxon>
        <taxon>Castilleja</taxon>
    </lineage>
</organism>
<accession>A0ABD3DQ67</accession>
<evidence type="ECO:0008006" key="3">
    <source>
        <dbReference type="Google" id="ProtNLM"/>
    </source>
</evidence>
<reference evidence="2" key="1">
    <citation type="journal article" date="2024" name="IScience">
        <title>Strigolactones Initiate the Formation of Haustorium-like Structures in Castilleja.</title>
        <authorList>
            <person name="Buerger M."/>
            <person name="Peterson D."/>
            <person name="Chory J."/>
        </authorList>
    </citation>
    <scope>NUCLEOTIDE SEQUENCE [LARGE SCALE GENOMIC DNA]</scope>
</reference>
<proteinExistence type="predicted"/>
<name>A0ABD3DQ67_9LAMI</name>
<sequence>MAKTRALKNFCFDSPELWYNAILILLTGNLKNARVEINALSICLNINCWEMMISLGFMAAASENGNGTWEVVHWWDFMGHQRRTTERVFTDL</sequence>